<dbReference type="Proteomes" id="UP000604825">
    <property type="component" value="Unassembled WGS sequence"/>
</dbReference>
<protein>
    <submittedName>
        <fullName evidence="2">Uncharacterized protein</fullName>
    </submittedName>
</protein>
<evidence type="ECO:0000256" key="1">
    <source>
        <dbReference type="SAM" id="MobiDB-lite"/>
    </source>
</evidence>
<proteinExistence type="predicted"/>
<comment type="caution">
    <text evidence="2">The sequence shown here is derived from an EMBL/GenBank/DDBJ whole genome shotgun (WGS) entry which is preliminary data.</text>
</comment>
<keyword evidence="3" id="KW-1185">Reference proteome</keyword>
<evidence type="ECO:0000313" key="2">
    <source>
        <dbReference type="EMBL" id="CAD6223212.1"/>
    </source>
</evidence>
<feature type="compositionally biased region" description="Basic and acidic residues" evidence="1">
    <location>
        <begin position="47"/>
        <end position="59"/>
    </location>
</feature>
<feature type="region of interest" description="Disordered" evidence="1">
    <location>
        <begin position="26"/>
        <end position="59"/>
    </location>
</feature>
<evidence type="ECO:0000313" key="3">
    <source>
        <dbReference type="Proteomes" id="UP000604825"/>
    </source>
</evidence>
<feature type="compositionally biased region" description="Basic and acidic residues" evidence="1">
    <location>
        <begin position="202"/>
        <end position="213"/>
    </location>
</feature>
<feature type="region of interest" description="Disordered" evidence="1">
    <location>
        <begin position="91"/>
        <end position="213"/>
    </location>
</feature>
<name>A0A811NIB3_9POAL</name>
<organism evidence="2 3">
    <name type="scientific">Miscanthus lutarioriparius</name>
    <dbReference type="NCBI Taxonomy" id="422564"/>
    <lineage>
        <taxon>Eukaryota</taxon>
        <taxon>Viridiplantae</taxon>
        <taxon>Streptophyta</taxon>
        <taxon>Embryophyta</taxon>
        <taxon>Tracheophyta</taxon>
        <taxon>Spermatophyta</taxon>
        <taxon>Magnoliopsida</taxon>
        <taxon>Liliopsida</taxon>
        <taxon>Poales</taxon>
        <taxon>Poaceae</taxon>
        <taxon>PACMAD clade</taxon>
        <taxon>Panicoideae</taxon>
        <taxon>Andropogonodae</taxon>
        <taxon>Andropogoneae</taxon>
        <taxon>Saccharinae</taxon>
        <taxon>Miscanthus</taxon>
    </lineage>
</organism>
<accession>A0A811NIB3</accession>
<feature type="region of interest" description="Disordered" evidence="1">
    <location>
        <begin position="66"/>
        <end position="85"/>
    </location>
</feature>
<feature type="compositionally biased region" description="Basic and acidic residues" evidence="1">
    <location>
        <begin position="135"/>
        <end position="150"/>
    </location>
</feature>
<dbReference type="AlphaFoldDB" id="A0A811NIB3"/>
<dbReference type="EMBL" id="CAJGYO010000004">
    <property type="protein sequence ID" value="CAD6223212.1"/>
    <property type="molecule type" value="Genomic_DNA"/>
</dbReference>
<feature type="compositionally biased region" description="Basic and acidic residues" evidence="1">
    <location>
        <begin position="160"/>
        <end position="172"/>
    </location>
</feature>
<gene>
    <name evidence="2" type="ORF">NCGR_LOCUS15641</name>
</gene>
<reference evidence="2" key="1">
    <citation type="submission" date="2020-10" db="EMBL/GenBank/DDBJ databases">
        <authorList>
            <person name="Han B."/>
            <person name="Lu T."/>
            <person name="Zhao Q."/>
            <person name="Huang X."/>
            <person name="Zhao Y."/>
        </authorList>
    </citation>
    <scope>NUCLEOTIDE SEQUENCE</scope>
</reference>
<sequence>MSGWSSGDLTLRGISPARALWERTSVRRSRSWSSDGGIRPVAIEVHGGGRGELGRDAAGERVVAEVDGGARRDAPGQTELPREGVLAKLQVPDPAERKHLPGDLAGEPVSAEVEERQPGQPPQRGADGAGQLVPRQREVHQRAWQRRDPARQAVTPEVEVEQRRSHRPRDLAGEGVVGDGRCVASDAGDAAVRRRRRSGVSAERRREAMASLD</sequence>